<evidence type="ECO:0000256" key="1">
    <source>
        <dbReference type="SAM" id="Phobius"/>
    </source>
</evidence>
<keyword evidence="1" id="KW-0472">Membrane</keyword>
<reference evidence="3" key="1">
    <citation type="journal article" date="2019" name="Database">
        <title>The radish genome database (RadishGD): an integrated information resource for radish genomics.</title>
        <authorList>
            <person name="Yu H.J."/>
            <person name="Baek S."/>
            <person name="Lee Y.J."/>
            <person name="Cho A."/>
            <person name="Mun J.H."/>
        </authorList>
    </citation>
    <scope>NUCLEOTIDE SEQUENCE [LARGE SCALE GENOMIC DNA]</scope>
    <source>
        <strain evidence="3">cv. WK10039</strain>
    </source>
</reference>
<dbReference type="OrthoDB" id="1110895at2759"/>
<feature type="transmembrane region" description="Helical" evidence="1">
    <location>
        <begin position="425"/>
        <end position="448"/>
    </location>
</feature>
<gene>
    <name evidence="4" type="primary">LOC130508575</name>
</gene>
<reference evidence="4" key="2">
    <citation type="submission" date="2025-08" db="UniProtKB">
        <authorList>
            <consortium name="RefSeq"/>
        </authorList>
    </citation>
    <scope>IDENTIFICATION</scope>
    <source>
        <tissue evidence="4">Leaf</tissue>
    </source>
</reference>
<proteinExistence type="predicted"/>
<accession>A0A9W3D8D4</accession>
<dbReference type="KEGG" id="rsz:130508575"/>
<evidence type="ECO:0000313" key="4">
    <source>
        <dbReference type="RefSeq" id="XP_056860131.1"/>
    </source>
</evidence>
<keyword evidence="3" id="KW-1185">Reference proteome</keyword>
<sequence>MNCLSISLNKAAKDGAFHYHSKCQRSELTHLCFADDLLIFCEGSVQSVQAVLAILKDFEDRSGLAVNIAKTSLFAAGIKPHELDQIKQATWLTEGTLPVRYLEVPLCTKKLSITNCAPLLQAIKSKLHSWTTRTLSFAGRLQLLASVIAGITNFWSCAFILPKACLAEIDSLCSRFLWKGKTEGHNSAKVSWASVTTPKKEGGLGLKNLLVWNRAAALKLIWILFFKQDSIWSNWFIREILQGDINNFWVINTRQKHSWQANQLLLLREHAYSWIRRTIGNGETTYFWSCNLSPFGRITDYLGDEPSSQVGIATTATIAELWDIDHWVLPPARSDNQLQCTSSGLKETIGSIVVPTAPLIPSPLKSIELSEEGLLASAMNRPDYPPRCYSFGSPPTCDHYLSSRPIDQALLCFLQVSSFSSMTPYNGLLCVLSGYGFSIYFGFFLVMAT</sequence>
<keyword evidence="1" id="KW-0812">Transmembrane</keyword>
<evidence type="ECO:0000313" key="3">
    <source>
        <dbReference type="Proteomes" id="UP000504610"/>
    </source>
</evidence>
<dbReference type="GeneID" id="130508575"/>
<dbReference type="InterPro" id="IPR000477">
    <property type="entry name" value="RT_dom"/>
</dbReference>
<evidence type="ECO:0000259" key="2">
    <source>
        <dbReference type="Pfam" id="PF00078"/>
    </source>
</evidence>
<name>A0A9W3D8D4_RAPSA</name>
<organism evidence="3 4">
    <name type="scientific">Raphanus sativus</name>
    <name type="common">Radish</name>
    <name type="synonym">Raphanus raphanistrum var. sativus</name>
    <dbReference type="NCBI Taxonomy" id="3726"/>
    <lineage>
        <taxon>Eukaryota</taxon>
        <taxon>Viridiplantae</taxon>
        <taxon>Streptophyta</taxon>
        <taxon>Embryophyta</taxon>
        <taxon>Tracheophyta</taxon>
        <taxon>Spermatophyta</taxon>
        <taxon>Magnoliopsida</taxon>
        <taxon>eudicotyledons</taxon>
        <taxon>Gunneridae</taxon>
        <taxon>Pentapetalae</taxon>
        <taxon>rosids</taxon>
        <taxon>malvids</taxon>
        <taxon>Brassicales</taxon>
        <taxon>Brassicaceae</taxon>
        <taxon>Brassiceae</taxon>
        <taxon>Raphanus</taxon>
    </lineage>
</organism>
<keyword evidence="1" id="KW-1133">Transmembrane helix</keyword>
<dbReference type="PANTHER" id="PTHR33116:SF80">
    <property type="entry name" value="REVERSE TRANSCRIPTASE ZINC-BINDING DOMAIN-CONTAINING PROTEIN"/>
    <property type="match status" value="1"/>
</dbReference>
<dbReference type="Pfam" id="PF00078">
    <property type="entry name" value="RVT_1"/>
    <property type="match status" value="1"/>
</dbReference>
<feature type="domain" description="Reverse transcriptase" evidence="2">
    <location>
        <begin position="20"/>
        <end position="101"/>
    </location>
</feature>
<dbReference type="Proteomes" id="UP000504610">
    <property type="component" value="Chromosome 2"/>
</dbReference>
<dbReference type="PANTHER" id="PTHR33116">
    <property type="entry name" value="REVERSE TRANSCRIPTASE ZINC-BINDING DOMAIN-CONTAINING PROTEIN-RELATED-RELATED"/>
    <property type="match status" value="1"/>
</dbReference>
<protein>
    <submittedName>
        <fullName evidence="4">Uncharacterized protein LOC130508575</fullName>
    </submittedName>
</protein>
<dbReference type="AlphaFoldDB" id="A0A9W3D8D4"/>
<dbReference type="RefSeq" id="XP_056860131.1">
    <property type="nucleotide sequence ID" value="XM_057004151.1"/>
</dbReference>